<evidence type="ECO:0000313" key="3">
    <source>
        <dbReference type="Proteomes" id="UP000182486"/>
    </source>
</evidence>
<feature type="transmembrane region" description="Helical" evidence="1">
    <location>
        <begin position="80"/>
        <end position="98"/>
    </location>
</feature>
<dbReference type="Pfam" id="PF10067">
    <property type="entry name" value="DUF2306"/>
    <property type="match status" value="1"/>
</dbReference>
<dbReference type="Proteomes" id="UP000182486">
    <property type="component" value="Unassembled WGS sequence"/>
</dbReference>
<dbReference type="RefSeq" id="WP_071807888.1">
    <property type="nucleotide sequence ID" value="NZ_MEIA01000299.1"/>
</dbReference>
<keyword evidence="1" id="KW-1133">Transmembrane helix</keyword>
<proteinExistence type="predicted"/>
<keyword evidence="1" id="KW-0812">Transmembrane</keyword>
<evidence type="ECO:0000256" key="1">
    <source>
        <dbReference type="SAM" id="Phobius"/>
    </source>
</evidence>
<sequence length="227" mass="24556">MASRTWLAPTGLVVLALVPSIAGALRLTQLATGAESTPARFADLPLPVAIHILTAVPYLIVGAFQFSRGLRRRRPRWHRVAGRILVVCGLLAAASGLWMTAGQDLPASDNAATNAYRIVFGSGMVAAILLGFAAIRRRDFRAHEAWMIRAYAIGMGAGTQVLTHVPWQVALGTPSPFTRSFLMLAGWVINVAVAEWIIRRRPVPPARRRRPLRVLAEASANSQQSPA</sequence>
<accession>A0A1K0FFU9</accession>
<feature type="transmembrane region" description="Helical" evidence="1">
    <location>
        <begin position="179"/>
        <end position="198"/>
    </location>
</feature>
<evidence type="ECO:0000313" key="2">
    <source>
        <dbReference type="EMBL" id="OJF11600.1"/>
    </source>
</evidence>
<dbReference type="InterPro" id="IPR018750">
    <property type="entry name" value="DUF2306_membrane"/>
</dbReference>
<comment type="caution">
    <text evidence="2">The sequence shown here is derived from an EMBL/GenBank/DDBJ whole genome shotgun (WGS) entry which is preliminary data.</text>
</comment>
<feature type="transmembrane region" description="Helical" evidence="1">
    <location>
        <begin position="147"/>
        <end position="167"/>
    </location>
</feature>
<protein>
    <submittedName>
        <fullName evidence="2">Uncharacterized protein</fullName>
    </submittedName>
</protein>
<keyword evidence="3" id="KW-1185">Reference proteome</keyword>
<dbReference type="EMBL" id="MEIA01000299">
    <property type="protein sequence ID" value="OJF11600.1"/>
    <property type="molecule type" value="Genomic_DNA"/>
</dbReference>
<dbReference type="AlphaFoldDB" id="A0A1K0FFU9"/>
<reference evidence="2 3" key="1">
    <citation type="submission" date="2016-09" db="EMBL/GenBank/DDBJ databases">
        <title>Couchioplanes caeruleus draft genome sequence.</title>
        <authorList>
            <person name="Sheehan J."/>
            <person name="Caffrey P."/>
        </authorList>
    </citation>
    <scope>NUCLEOTIDE SEQUENCE [LARGE SCALE GENOMIC DNA]</scope>
    <source>
        <strain evidence="2 3">DSM 43634</strain>
    </source>
</reference>
<name>A0A1K0FFU9_9ACTN</name>
<gene>
    <name evidence="2" type="ORF">BG844_25345</name>
</gene>
<feature type="transmembrane region" description="Helical" evidence="1">
    <location>
        <begin position="48"/>
        <end position="68"/>
    </location>
</feature>
<feature type="transmembrane region" description="Helical" evidence="1">
    <location>
        <begin position="118"/>
        <end position="135"/>
    </location>
</feature>
<organism evidence="2 3">
    <name type="scientific">Couchioplanes caeruleus subsp. caeruleus</name>
    <dbReference type="NCBI Taxonomy" id="56427"/>
    <lineage>
        <taxon>Bacteria</taxon>
        <taxon>Bacillati</taxon>
        <taxon>Actinomycetota</taxon>
        <taxon>Actinomycetes</taxon>
        <taxon>Micromonosporales</taxon>
        <taxon>Micromonosporaceae</taxon>
        <taxon>Couchioplanes</taxon>
    </lineage>
</organism>
<keyword evidence="1" id="KW-0472">Membrane</keyword>